<evidence type="ECO:0000313" key="1">
    <source>
        <dbReference type="EMBL" id="CAE7227068.1"/>
    </source>
</evidence>
<feature type="non-terminal residue" evidence="1">
    <location>
        <position position="180"/>
    </location>
</feature>
<reference evidence="1" key="1">
    <citation type="submission" date="2021-02" db="EMBL/GenBank/DDBJ databases">
        <authorList>
            <person name="Dougan E. K."/>
            <person name="Rhodes N."/>
            <person name="Thang M."/>
            <person name="Chan C."/>
        </authorList>
    </citation>
    <scope>NUCLEOTIDE SEQUENCE</scope>
</reference>
<organism evidence="1 2">
    <name type="scientific">Symbiodinium pilosum</name>
    <name type="common">Dinoflagellate</name>
    <dbReference type="NCBI Taxonomy" id="2952"/>
    <lineage>
        <taxon>Eukaryota</taxon>
        <taxon>Sar</taxon>
        <taxon>Alveolata</taxon>
        <taxon>Dinophyceae</taxon>
        <taxon>Suessiales</taxon>
        <taxon>Symbiodiniaceae</taxon>
        <taxon>Symbiodinium</taxon>
    </lineage>
</organism>
<keyword evidence="2" id="KW-1185">Reference proteome</keyword>
<evidence type="ECO:0000313" key="2">
    <source>
        <dbReference type="Proteomes" id="UP000649617"/>
    </source>
</evidence>
<dbReference type="Proteomes" id="UP000649617">
    <property type="component" value="Unassembled WGS sequence"/>
</dbReference>
<protein>
    <submittedName>
        <fullName evidence="1">Uncharacterized protein</fullName>
    </submittedName>
</protein>
<sequence>ETPIAANGLLSAGLHSCVGLLTAPRSGPGLAVTLGPQPALDATHRVLGPILVGRRCFRRIEAVAPLSLEAIPRVPVFLQLPKMEEEIPGAPPPPVRVEPYPESAAETFAEDPEKEGATLSPEEVIDLADVELSSRDVEVAELKLATFSRERQQGVDKVEQALDSMLQRLAALEDLDDTLS</sequence>
<comment type="caution">
    <text evidence="1">The sequence shown here is derived from an EMBL/GenBank/DDBJ whole genome shotgun (WGS) entry which is preliminary data.</text>
</comment>
<accession>A0A812KNE4</accession>
<dbReference type="EMBL" id="CAJNIZ010003906">
    <property type="protein sequence ID" value="CAE7227068.1"/>
    <property type="molecule type" value="Genomic_DNA"/>
</dbReference>
<gene>
    <name evidence="1" type="ORF">SPIL2461_LOCUS3265</name>
</gene>
<proteinExistence type="predicted"/>
<feature type="non-terminal residue" evidence="1">
    <location>
        <position position="1"/>
    </location>
</feature>
<dbReference type="AlphaFoldDB" id="A0A812KNE4"/>
<name>A0A812KNE4_SYMPI</name>
<dbReference type="OrthoDB" id="438131at2759"/>